<keyword evidence="2" id="KW-1185">Reference proteome</keyword>
<evidence type="ECO:0000313" key="2">
    <source>
        <dbReference type="Proteomes" id="UP001176960"/>
    </source>
</evidence>
<dbReference type="PROSITE" id="PS51257">
    <property type="entry name" value="PROKAR_LIPOPROTEIN"/>
    <property type="match status" value="1"/>
</dbReference>
<dbReference type="InterPro" id="IPR005152">
    <property type="entry name" value="Lipase_secreted"/>
</dbReference>
<dbReference type="Pfam" id="PF03583">
    <property type="entry name" value="LIP"/>
    <property type="match status" value="1"/>
</dbReference>
<dbReference type="Gene3D" id="3.40.50.1820">
    <property type="entry name" value="alpha/beta hydrolase"/>
    <property type="match status" value="2"/>
</dbReference>
<dbReference type="GO" id="GO:0016042">
    <property type="term" value="P:lipid catabolic process"/>
    <property type="evidence" value="ECO:0007669"/>
    <property type="project" value="InterPro"/>
</dbReference>
<dbReference type="RefSeq" id="WP_289840888.1">
    <property type="nucleotide sequence ID" value="NZ_CATKSH010000003.1"/>
</dbReference>
<dbReference type="PANTHER" id="PTHR34853">
    <property type="match status" value="1"/>
</dbReference>
<sequence length="385" mass="40594">MRFHPALFGLIFLAMTACHRMGDDEDYSARAYASAGEVISLKHQASEAPGTTYRMAYRSTDAHLPHQLVAVSATVIVPYGRPPSGGWPVVAWAHGTSGLAITCAPSIMGIGGPQASFYGAWIRRGFAVVGTDFPGLGEAGTPLYLNSRSEGMAVLDSVRAATRAVRGLSDRVVLLGHDQGAHAVIAAAGMAAGYTPELQILGTIAVGAPDPANDPQFFSGVHGESRFSPNVFYALMMGASLGRADSQFIPERAFTDRAMELYGKASRECRSDVFAAMEHRRLTPANAFAPGVATALKPALDWSRYPTLALKQPLMLAIGGGDTQIPLGVQERLGQNLCAAGTPVSVYHYAGAEHTPVLRRAQMDALDFADGLLSGRAPASTCHPG</sequence>
<dbReference type="InterPro" id="IPR029058">
    <property type="entry name" value="AB_hydrolase_fold"/>
</dbReference>
<dbReference type="EMBL" id="CATKSH010000003">
    <property type="protein sequence ID" value="CAI9119871.1"/>
    <property type="molecule type" value="Genomic_DNA"/>
</dbReference>
<dbReference type="GO" id="GO:0004806">
    <property type="term" value="F:triacylglycerol lipase activity"/>
    <property type="evidence" value="ECO:0007669"/>
    <property type="project" value="InterPro"/>
</dbReference>
<gene>
    <name evidence="1" type="ORF">LMG32879_000697</name>
</gene>
<reference evidence="1" key="1">
    <citation type="submission" date="2023-03" db="EMBL/GenBank/DDBJ databases">
        <authorList>
            <person name="Cleenwerck I."/>
        </authorList>
    </citation>
    <scope>NUCLEOTIDE SEQUENCE</scope>
    <source>
        <strain evidence="1">LMG 32879</strain>
    </source>
</reference>
<dbReference type="Proteomes" id="UP001176960">
    <property type="component" value="Unassembled WGS sequence"/>
</dbReference>
<dbReference type="PANTHER" id="PTHR34853:SF1">
    <property type="entry name" value="LIPASE 5"/>
    <property type="match status" value="1"/>
</dbReference>
<keyword evidence="1" id="KW-0378">Hydrolase</keyword>
<proteinExistence type="predicted"/>
<dbReference type="AlphaFoldDB" id="A0AA35Y2H6"/>
<name>A0AA35Y2H6_9PROT</name>
<protein>
    <submittedName>
        <fullName evidence="1">Alpha/beta fold hydrolase</fullName>
    </submittedName>
</protein>
<comment type="caution">
    <text evidence="1">The sequence shown here is derived from an EMBL/GenBank/DDBJ whole genome shotgun (WGS) entry which is preliminary data.</text>
</comment>
<evidence type="ECO:0000313" key="1">
    <source>
        <dbReference type="EMBL" id="CAI9119871.1"/>
    </source>
</evidence>
<organism evidence="1 2">
    <name type="scientific">Brytella acorum</name>
    <dbReference type="NCBI Taxonomy" id="2959299"/>
    <lineage>
        <taxon>Bacteria</taxon>
        <taxon>Pseudomonadati</taxon>
        <taxon>Pseudomonadota</taxon>
        <taxon>Alphaproteobacteria</taxon>
        <taxon>Acetobacterales</taxon>
        <taxon>Acetobacteraceae</taxon>
        <taxon>Brytella</taxon>
    </lineage>
</organism>
<dbReference type="SUPFAM" id="SSF53474">
    <property type="entry name" value="alpha/beta-Hydrolases"/>
    <property type="match status" value="1"/>
</dbReference>
<accession>A0AA35Y2H6</accession>
<dbReference type="PIRSF" id="PIRSF029171">
    <property type="entry name" value="Esterase_LipA"/>
    <property type="match status" value="1"/>
</dbReference>